<name>A0AAN9UIX0_9PEZI</name>
<evidence type="ECO:0008006" key="9">
    <source>
        <dbReference type="Google" id="ProtNLM"/>
    </source>
</evidence>
<dbReference type="GO" id="GO:0020037">
    <property type="term" value="F:heme binding"/>
    <property type="evidence" value="ECO:0007669"/>
    <property type="project" value="InterPro"/>
</dbReference>
<feature type="transmembrane region" description="Helical" evidence="6">
    <location>
        <begin position="34"/>
        <end position="55"/>
    </location>
</feature>
<dbReference type="PRINTS" id="PR00385">
    <property type="entry name" value="P450"/>
</dbReference>
<dbReference type="EMBL" id="JAJSPL020000009">
    <property type="protein sequence ID" value="KAK7745019.1"/>
    <property type="molecule type" value="Genomic_DNA"/>
</dbReference>
<dbReference type="FunFam" id="1.10.630.10:FF:000051">
    <property type="entry name" value="Cytochrome P450 monooxygenase (Fum15)"/>
    <property type="match status" value="1"/>
</dbReference>
<dbReference type="GO" id="GO:0005506">
    <property type="term" value="F:iron ion binding"/>
    <property type="evidence" value="ECO:0007669"/>
    <property type="project" value="InterPro"/>
</dbReference>
<keyword evidence="6" id="KW-1133">Transmembrane helix</keyword>
<dbReference type="InterPro" id="IPR050121">
    <property type="entry name" value="Cytochrome_P450_monoxygenase"/>
</dbReference>
<gene>
    <name evidence="7" type="ORF">SLS53_003254</name>
</gene>
<evidence type="ECO:0000313" key="8">
    <source>
        <dbReference type="Proteomes" id="UP001320245"/>
    </source>
</evidence>
<keyword evidence="6" id="KW-0472">Membrane</keyword>
<feature type="compositionally biased region" description="Low complexity" evidence="5">
    <location>
        <begin position="205"/>
        <end position="228"/>
    </location>
</feature>
<organism evidence="7 8">
    <name type="scientific">Cytospora paraplurivora</name>
    <dbReference type="NCBI Taxonomy" id="2898453"/>
    <lineage>
        <taxon>Eukaryota</taxon>
        <taxon>Fungi</taxon>
        <taxon>Dikarya</taxon>
        <taxon>Ascomycota</taxon>
        <taxon>Pezizomycotina</taxon>
        <taxon>Sordariomycetes</taxon>
        <taxon>Sordariomycetidae</taxon>
        <taxon>Diaporthales</taxon>
        <taxon>Cytosporaceae</taxon>
        <taxon>Cytospora</taxon>
    </lineage>
</organism>
<dbReference type="AlphaFoldDB" id="A0AAN9UIX0"/>
<feature type="compositionally biased region" description="Basic and acidic residues" evidence="5">
    <location>
        <begin position="489"/>
        <end position="502"/>
    </location>
</feature>
<sequence length="588" mass="64625">MVFPWKPVTAASVTIAYLATSTLKQTWTISAFLRYFAGSWILGFACWAFWSVILYPKFFSPLIGLPEPENPSWLHGQWSKIRDLPTGVPMLEWVSTVPNDGLIRYLAMFNEERILVTSPKALAEVLVTKAYDFKKPGMVRHTIGRILGIGVLLAEGDEHRFQRKNLMPAFAFRHVKDLYPVFWDKAREGVQAMTEQILADAGKESSSSSPATTTTEKVGDSSSSSSSSGKTAVLEVSAWASRITLDIIGVAGLGRDFGAISDQTNSLFRTYNSLFQPSREARLLTTLGFVLPAWLVTRLPVRRNGDIREAAGLIRGVCFDLIREKKERLGRGEPAGADILSVALGSGGFTEANLVDQLMTFLAAGHETTASSMTWAVYLLARHPGVQRRLREEVRARLPPPGAAAVSSLDVDHLPYLSAVCSEVLRYYPPVPMTLREAAVDTTILGRRVPAGTRIVISPAATNKDPLLWGAEAAQFNPDRWLSRQQQQQHDDGEKVDRDGHRSAAAAGGGGASSNYAFLSFLHGPRSCIGMGFARAEFACLLAAWVGRMEFELRDKEELDERNMEIKGGVTQRPAKGLWVKATVLDGW</sequence>
<dbReference type="Gene3D" id="1.10.630.10">
    <property type="entry name" value="Cytochrome P450"/>
    <property type="match status" value="1"/>
</dbReference>
<dbReference type="InterPro" id="IPR002401">
    <property type="entry name" value="Cyt_P450_E_grp-I"/>
</dbReference>
<keyword evidence="2 4" id="KW-0479">Metal-binding</keyword>
<keyword evidence="6" id="KW-0812">Transmembrane</keyword>
<evidence type="ECO:0000256" key="3">
    <source>
        <dbReference type="ARBA" id="ARBA00023004"/>
    </source>
</evidence>
<evidence type="ECO:0000256" key="1">
    <source>
        <dbReference type="ARBA" id="ARBA00022617"/>
    </source>
</evidence>
<protein>
    <recommendedName>
        <fullName evidence="9">Cytochrome P450</fullName>
    </recommendedName>
</protein>
<keyword evidence="3 4" id="KW-0408">Iron</keyword>
<dbReference type="Pfam" id="PF00067">
    <property type="entry name" value="p450"/>
    <property type="match status" value="1"/>
</dbReference>
<evidence type="ECO:0000256" key="4">
    <source>
        <dbReference type="PIRSR" id="PIRSR602401-1"/>
    </source>
</evidence>
<dbReference type="GO" id="GO:0016705">
    <property type="term" value="F:oxidoreductase activity, acting on paired donors, with incorporation or reduction of molecular oxygen"/>
    <property type="evidence" value="ECO:0007669"/>
    <property type="project" value="InterPro"/>
</dbReference>
<dbReference type="PANTHER" id="PTHR24305:SF227">
    <property type="entry name" value="P450, PUTATIVE (EUROFUNG)-RELATED"/>
    <property type="match status" value="1"/>
</dbReference>
<evidence type="ECO:0000256" key="2">
    <source>
        <dbReference type="ARBA" id="ARBA00022723"/>
    </source>
</evidence>
<evidence type="ECO:0000313" key="7">
    <source>
        <dbReference type="EMBL" id="KAK7745019.1"/>
    </source>
</evidence>
<feature type="binding site" description="axial binding residue" evidence="4">
    <location>
        <position position="528"/>
    </location>
    <ligand>
        <name>heme</name>
        <dbReference type="ChEBI" id="CHEBI:30413"/>
    </ligand>
    <ligandPart>
        <name>Fe</name>
        <dbReference type="ChEBI" id="CHEBI:18248"/>
    </ligandPart>
</feature>
<dbReference type="PANTHER" id="PTHR24305">
    <property type="entry name" value="CYTOCHROME P450"/>
    <property type="match status" value="1"/>
</dbReference>
<proteinExistence type="predicted"/>
<keyword evidence="1 4" id="KW-0349">Heme</keyword>
<evidence type="ECO:0000256" key="5">
    <source>
        <dbReference type="SAM" id="MobiDB-lite"/>
    </source>
</evidence>
<dbReference type="CDD" id="cd11069">
    <property type="entry name" value="CYP_FUM15-like"/>
    <property type="match status" value="1"/>
</dbReference>
<dbReference type="PRINTS" id="PR00463">
    <property type="entry name" value="EP450I"/>
</dbReference>
<dbReference type="Proteomes" id="UP001320245">
    <property type="component" value="Unassembled WGS sequence"/>
</dbReference>
<dbReference type="GO" id="GO:0004497">
    <property type="term" value="F:monooxygenase activity"/>
    <property type="evidence" value="ECO:0007669"/>
    <property type="project" value="InterPro"/>
</dbReference>
<feature type="region of interest" description="Disordered" evidence="5">
    <location>
        <begin position="481"/>
        <end position="509"/>
    </location>
</feature>
<evidence type="ECO:0000256" key="6">
    <source>
        <dbReference type="SAM" id="Phobius"/>
    </source>
</evidence>
<keyword evidence="8" id="KW-1185">Reference proteome</keyword>
<dbReference type="SUPFAM" id="SSF48264">
    <property type="entry name" value="Cytochrome P450"/>
    <property type="match status" value="1"/>
</dbReference>
<feature type="region of interest" description="Disordered" evidence="5">
    <location>
        <begin position="201"/>
        <end position="228"/>
    </location>
</feature>
<comment type="caution">
    <text evidence="7">The sequence shown here is derived from an EMBL/GenBank/DDBJ whole genome shotgun (WGS) entry which is preliminary data.</text>
</comment>
<reference evidence="7 8" key="1">
    <citation type="journal article" date="2023" name="PLoS ONE">
        <title>Cytospora paraplurivora sp. nov. isolated from orchards with fruit tree decline syndrome in Ontario, Canada.</title>
        <authorList>
            <person name="Ilyukhin E."/>
            <person name="Nguyen H.D.T."/>
            <person name="Castle A.J."/>
            <person name="Ellouze W."/>
        </authorList>
    </citation>
    <scope>NUCLEOTIDE SEQUENCE [LARGE SCALE GENOMIC DNA]</scope>
    <source>
        <strain evidence="7 8">FDS-564</strain>
    </source>
</reference>
<comment type="cofactor">
    <cofactor evidence="4">
        <name>heme</name>
        <dbReference type="ChEBI" id="CHEBI:30413"/>
    </cofactor>
</comment>
<dbReference type="InterPro" id="IPR036396">
    <property type="entry name" value="Cyt_P450_sf"/>
</dbReference>
<dbReference type="InterPro" id="IPR001128">
    <property type="entry name" value="Cyt_P450"/>
</dbReference>
<accession>A0AAN9UIX0</accession>